<protein>
    <submittedName>
        <fullName evidence="2">Uncharacterized protein</fullName>
    </submittedName>
</protein>
<evidence type="ECO:0000256" key="1">
    <source>
        <dbReference type="SAM" id="Phobius"/>
    </source>
</evidence>
<dbReference type="EMBL" id="AUPC02000135">
    <property type="protein sequence ID" value="POG69433.1"/>
    <property type="molecule type" value="Genomic_DNA"/>
</dbReference>
<dbReference type="AlphaFoldDB" id="A0A2P4PVK6"/>
<keyword evidence="3" id="KW-1185">Reference proteome</keyword>
<accession>A0A2P4PVK6</accession>
<reference evidence="2 3" key="2">
    <citation type="journal article" date="2018" name="New Phytol.">
        <title>High intraspecific genome diversity in the model arbuscular mycorrhizal symbiont Rhizophagus irregularis.</title>
        <authorList>
            <person name="Chen E.C.H."/>
            <person name="Morin E."/>
            <person name="Beaudet D."/>
            <person name="Noel J."/>
            <person name="Yildirir G."/>
            <person name="Ndikumana S."/>
            <person name="Charron P."/>
            <person name="St-Onge C."/>
            <person name="Giorgi J."/>
            <person name="Kruger M."/>
            <person name="Marton T."/>
            <person name="Ropars J."/>
            <person name="Grigoriev I.V."/>
            <person name="Hainaut M."/>
            <person name="Henrissat B."/>
            <person name="Roux C."/>
            <person name="Martin F."/>
            <person name="Corradi N."/>
        </authorList>
    </citation>
    <scope>NUCLEOTIDE SEQUENCE [LARGE SCALE GENOMIC DNA]</scope>
    <source>
        <strain evidence="2 3">DAOM 197198</strain>
    </source>
</reference>
<proteinExistence type="predicted"/>
<gene>
    <name evidence="2" type="ORF">GLOIN_2v1626566</name>
</gene>
<dbReference type="Proteomes" id="UP000018888">
    <property type="component" value="Unassembled WGS sequence"/>
</dbReference>
<comment type="caution">
    <text evidence="2">The sequence shown here is derived from an EMBL/GenBank/DDBJ whole genome shotgun (WGS) entry which is preliminary data.</text>
</comment>
<name>A0A2P4PVK6_RHIID</name>
<organism evidence="2 3">
    <name type="scientific">Rhizophagus irregularis (strain DAOM 181602 / DAOM 197198 / MUCL 43194)</name>
    <name type="common">Arbuscular mycorrhizal fungus</name>
    <name type="synonym">Glomus intraradices</name>
    <dbReference type="NCBI Taxonomy" id="747089"/>
    <lineage>
        <taxon>Eukaryota</taxon>
        <taxon>Fungi</taxon>
        <taxon>Fungi incertae sedis</taxon>
        <taxon>Mucoromycota</taxon>
        <taxon>Glomeromycotina</taxon>
        <taxon>Glomeromycetes</taxon>
        <taxon>Glomerales</taxon>
        <taxon>Glomeraceae</taxon>
        <taxon>Rhizophagus</taxon>
    </lineage>
</organism>
<sequence>MLQCEISIILIIFVVYFLRVHRLYANFFIHYNHVYCTNSTNIECVRLTHVF</sequence>
<evidence type="ECO:0000313" key="2">
    <source>
        <dbReference type="EMBL" id="POG69433.1"/>
    </source>
</evidence>
<keyword evidence="1" id="KW-0472">Membrane</keyword>
<keyword evidence="1" id="KW-1133">Transmembrane helix</keyword>
<evidence type="ECO:0000313" key="3">
    <source>
        <dbReference type="Proteomes" id="UP000018888"/>
    </source>
</evidence>
<keyword evidence="1" id="KW-0812">Transmembrane</keyword>
<feature type="transmembrane region" description="Helical" evidence="1">
    <location>
        <begin position="6"/>
        <end position="25"/>
    </location>
</feature>
<reference evidence="2 3" key="1">
    <citation type="journal article" date="2013" name="Proc. Natl. Acad. Sci. U.S.A.">
        <title>Genome of an arbuscular mycorrhizal fungus provides insight into the oldest plant symbiosis.</title>
        <authorList>
            <person name="Tisserant E."/>
            <person name="Malbreil M."/>
            <person name="Kuo A."/>
            <person name="Kohler A."/>
            <person name="Symeonidi A."/>
            <person name="Balestrini R."/>
            <person name="Charron P."/>
            <person name="Duensing N."/>
            <person name="Frei Dit Frey N."/>
            <person name="Gianinazzi-Pearson V."/>
            <person name="Gilbert L.B."/>
            <person name="Handa Y."/>
            <person name="Herr J.R."/>
            <person name="Hijri M."/>
            <person name="Koul R."/>
            <person name="Kawaguchi M."/>
            <person name="Krajinski F."/>
            <person name="Lammers P.J."/>
            <person name="Masclaux F.G."/>
            <person name="Murat C."/>
            <person name="Morin E."/>
            <person name="Ndikumana S."/>
            <person name="Pagni M."/>
            <person name="Petitpierre D."/>
            <person name="Requena N."/>
            <person name="Rosikiewicz P."/>
            <person name="Riley R."/>
            <person name="Saito K."/>
            <person name="San Clemente H."/>
            <person name="Shapiro H."/>
            <person name="van Tuinen D."/>
            <person name="Becard G."/>
            <person name="Bonfante P."/>
            <person name="Paszkowski U."/>
            <person name="Shachar-Hill Y.Y."/>
            <person name="Tuskan G.A."/>
            <person name="Young P.W."/>
            <person name="Sanders I.R."/>
            <person name="Henrissat B."/>
            <person name="Rensing S.A."/>
            <person name="Grigoriev I.V."/>
            <person name="Corradi N."/>
            <person name="Roux C."/>
            <person name="Martin F."/>
        </authorList>
    </citation>
    <scope>NUCLEOTIDE SEQUENCE [LARGE SCALE GENOMIC DNA]</scope>
    <source>
        <strain evidence="2 3">DAOM 197198</strain>
    </source>
</reference>